<feature type="compositionally biased region" description="Basic and acidic residues" evidence="1">
    <location>
        <begin position="31"/>
        <end position="43"/>
    </location>
</feature>
<feature type="non-terminal residue" evidence="2">
    <location>
        <position position="1"/>
    </location>
</feature>
<accession>A0A820PQV8</accession>
<dbReference type="Proteomes" id="UP000663868">
    <property type="component" value="Unassembled WGS sequence"/>
</dbReference>
<reference evidence="2" key="1">
    <citation type="submission" date="2021-02" db="EMBL/GenBank/DDBJ databases">
        <authorList>
            <person name="Nowell W R."/>
        </authorList>
    </citation>
    <scope>NUCLEOTIDE SEQUENCE</scope>
</reference>
<name>A0A820PQV8_9BILA</name>
<organism evidence="2 3">
    <name type="scientific">Adineta steineri</name>
    <dbReference type="NCBI Taxonomy" id="433720"/>
    <lineage>
        <taxon>Eukaryota</taxon>
        <taxon>Metazoa</taxon>
        <taxon>Spiralia</taxon>
        <taxon>Gnathifera</taxon>
        <taxon>Rotifera</taxon>
        <taxon>Eurotatoria</taxon>
        <taxon>Bdelloidea</taxon>
        <taxon>Adinetida</taxon>
        <taxon>Adinetidae</taxon>
        <taxon>Adineta</taxon>
    </lineage>
</organism>
<dbReference type="AlphaFoldDB" id="A0A820PQV8"/>
<dbReference type="EMBL" id="CAJOBB010025245">
    <property type="protein sequence ID" value="CAF4407060.1"/>
    <property type="molecule type" value="Genomic_DNA"/>
</dbReference>
<evidence type="ECO:0000256" key="1">
    <source>
        <dbReference type="SAM" id="MobiDB-lite"/>
    </source>
</evidence>
<feature type="compositionally biased region" description="Basic and acidic residues" evidence="1">
    <location>
        <begin position="10"/>
        <end position="24"/>
    </location>
</feature>
<gene>
    <name evidence="2" type="ORF">KXQ929_LOCUS51358</name>
</gene>
<proteinExistence type="predicted"/>
<evidence type="ECO:0000313" key="3">
    <source>
        <dbReference type="Proteomes" id="UP000663868"/>
    </source>
</evidence>
<evidence type="ECO:0000313" key="2">
    <source>
        <dbReference type="EMBL" id="CAF4407060.1"/>
    </source>
</evidence>
<sequence length="80" mass="9021">MIKNQQIDKVTGDEHDTVGEAKVDEEIEQQTGERSRLLSDKQVSDTNEESSTSEDEHAVFLRLLSMNKPEWFSLLVGSIA</sequence>
<feature type="region of interest" description="Disordered" evidence="1">
    <location>
        <begin position="1"/>
        <end position="56"/>
    </location>
</feature>
<protein>
    <submittedName>
        <fullName evidence="2">Uncharacterized protein</fullName>
    </submittedName>
</protein>
<comment type="caution">
    <text evidence="2">The sequence shown here is derived from an EMBL/GenBank/DDBJ whole genome shotgun (WGS) entry which is preliminary data.</text>
</comment>